<comment type="caution">
    <text evidence="12">The sequence shown here is derived from an EMBL/GenBank/DDBJ whole genome shotgun (WGS) entry which is preliminary data.</text>
</comment>
<keyword evidence="6 11" id="KW-1133">Transmembrane helix</keyword>
<sequence length="170" mass="17851">MLATVAKALVWILPAYVANAAPVVLAKLLKRKTRLHPLDFGCVFLDGRRVFGDNKTIEGLVGGFLAGAAVALALERLSLHSLPSGAVLSLGALLGDLAGAFVKRRIGMKPGDPAPLLDQLDFLMGALAAHFAAFGELDTSAAMILVLLTPPIHLATNALAYLVGLKQHPW</sequence>
<proteinExistence type="inferred from homology"/>
<keyword evidence="8 11" id="KW-0472">Membrane</keyword>
<dbReference type="Pfam" id="PF01864">
    <property type="entry name" value="CarS-like"/>
    <property type="match status" value="1"/>
</dbReference>
<gene>
    <name evidence="11" type="primary">carS</name>
    <name evidence="13" type="ORF">ENM88_02625</name>
    <name evidence="12" type="ORF">ENP77_01060</name>
</gene>
<reference evidence="12" key="1">
    <citation type="journal article" date="2020" name="mSystems">
        <title>Genome- and Community-Level Interaction Insights into Carbon Utilization and Element Cycling Functions of Hydrothermarchaeota in Hydrothermal Sediment.</title>
        <authorList>
            <person name="Zhou Z."/>
            <person name="Liu Y."/>
            <person name="Xu W."/>
            <person name="Pan J."/>
            <person name="Luo Z.H."/>
            <person name="Li M."/>
        </authorList>
    </citation>
    <scope>NUCLEOTIDE SEQUENCE [LARGE SCALE GENOMIC DNA]</scope>
    <source>
        <strain evidence="13">SpSt-1125</strain>
        <strain evidence="12">SpSt-25</strain>
    </source>
</reference>
<keyword evidence="10 11" id="KW-1208">Phospholipid metabolism</keyword>
<comment type="cofactor">
    <cofactor evidence="11">
        <name>Mg(2+)</name>
        <dbReference type="ChEBI" id="CHEBI:18420"/>
    </cofactor>
</comment>
<comment type="function">
    <text evidence="11">Catalyzes the formation of CDP-2,3-bis-(O-geranylgeranyl)-sn-glycerol (CDP-archaeol) from 2,3-bis-(O-geranylgeranyl)-sn-glycerol 1-phosphate (DGGGP) and CTP. This reaction is the third ether-bond-formation step in the biosynthesis of archaeal membrane lipids.</text>
</comment>
<dbReference type="NCBIfam" id="NF003114">
    <property type="entry name" value="PRK04032.1"/>
    <property type="match status" value="1"/>
</dbReference>
<keyword evidence="4 11" id="KW-0812">Transmembrane</keyword>
<name>A0A7C1PLI9_THEPE</name>
<accession>A0A7C1PLI9</accession>
<dbReference type="UniPathway" id="UPA00940"/>
<dbReference type="GO" id="GO:0005886">
    <property type="term" value="C:plasma membrane"/>
    <property type="evidence" value="ECO:0007669"/>
    <property type="project" value="UniProtKB-SubCell"/>
</dbReference>
<comment type="pathway">
    <text evidence="11">Membrane lipid metabolism; glycerophospholipid metabolism.</text>
</comment>
<dbReference type="EC" id="2.7.7.67" evidence="11"/>
<keyword evidence="12" id="KW-0548">Nucleotidyltransferase</keyword>
<evidence type="ECO:0000256" key="10">
    <source>
        <dbReference type="ARBA" id="ARBA00023264"/>
    </source>
</evidence>
<organism evidence="12">
    <name type="scientific">Thermofilum pendens</name>
    <dbReference type="NCBI Taxonomy" id="2269"/>
    <lineage>
        <taxon>Archaea</taxon>
        <taxon>Thermoproteota</taxon>
        <taxon>Thermoprotei</taxon>
        <taxon>Thermofilales</taxon>
        <taxon>Thermofilaceae</taxon>
        <taxon>Thermofilum</taxon>
    </lineage>
</organism>
<dbReference type="InterPro" id="IPR032690">
    <property type="entry name" value="CarS"/>
</dbReference>
<evidence type="ECO:0000256" key="9">
    <source>
        <dbReference type="ARBA" id="ARBA00023209"/>
    </source>
</evidence>
<dbReference type="AlphaFoldDB" id="A0A7C1PLI9"/>
<evidence type="ECO:0000256" key="11">
    <source>
        <dbReference type="HAMAP-Rule" id="MF_01117"/>
    </source>
</evidence>
<keyword evidence="2 11" id="KW-0444">Lipid biosynthesis</keyword>
<evidence type="ECO:0000313" key="13">
    <source>
        <dbReference type="EMBL" id="HHP04631.1"/>
    </source>
</evidence>
<keyword evidence="9 11" id="KW-0594">Phospholipid biosynthesis</keyword>
<keyword evidence="1 11" id="KW-1003">Cell membrane</keyword>
<evidence type="ECO:0000256" key="7">
    <source>
        <dbReference type="ARBA" id="ARBA00023098"/>
    </source>
</evidence>
<evidence type="ECO:0000256" key="6">
    <source>
        <dbReference type="ARBA" id="ARBA00022989"/>
    </source>
</evidence>
<comment type="subcellular location">
    <subcellularLocation>
        <location evidence="11">Cell membrane</location>
        <topology evidence="11">Multi-pass membrane protein</topology>
    </subcellularLocation>
</comment>
<dbReference type="PANTHER" id="PTHR39650:SF1">
    <property type="entry name" value="CDP-ARCHAEOL SYNTHASE"/>
    <property type="match status" value="1"/>
</dbReference>
<dbReference type="PANTHER" id="PTHR39650">
    <property type="entry name" value="CDP-ARCHAEOL SYNTHASE"/>
    <property type="match status" value="1"/>
</dbReference>
<evidence type="ECO:0000256" key="4">
    <source>
        <dbReference type="ARBA" id="ARBA00022692"/>
    </source>
</evidence>
<evidence type="ECO:0000256" key="3">
    <source>
        <dbReference type="ARBA" id="ARBA00022679"/>
    </source>
</evidence>
<keyword evidence="3 11" id="KW-0808">Transferase</keyword>
<dbReference type="EMBL" id="DRZM01000089">
    <property type="protein sequence ID" value="HHP04631.1"/>
    <property type="molecule type" value="Genomic_DNA"/>
</dbReference>
<evidence type="ECO:0000256" key="5">
    <source>
        <dbReference type="ARBA" id="ARBA00022842"/>
    </source>
</evidence>
<evidence type="ECO:0000256" key="1">
    <source>
        <dbReference type="ARBA" id="ARBA00022475"/>
    </source>
</evidence>
<comment type="caution">
    <text evidence="11">Lacks conserved residue(s) required for the propagation of feature annotation.</text>
</comment>
<keyword evidence="7 11" id="KW-0443">Lipid metabolism</keyword>
<dbReference type="GO" id="GO:0043338">
    <property type="term" value="F:CDP-2,3-bis-(O-geranylgeranyl)-sn-glycerol synthase activity"/>
    <property type="evidence" value="ECO:0007669"/>
    <property type="project" value="UniProtKB-EC"/>
</dbReference>
<comment type="catalytic activity">
    <reaction evidence="11">
        <text>2,3-bis-O-(geranylgeranyl)-sn-glycerol 1-phosphate + CTP + H(+) = CDP-2,3-bis-O-(geranylgeranyl)-sn-glycerol + diphosphate</text>
        <dbReference type="Rhea" id="RHEA:25690"/>
        <dbReference type="ChEBI" id="CHEBI:15378"/>
        <dbReference type="ChEBI" id="CHEBI:33019"/>
        <dbReference type="ChEBI" id="CHEBI:37563"/>
        <dbReference type="ChEBI" id="CHEBI:58837"/>
        <dbReference type="ChEBI" id="CHEBI:58838"/>
        <dbReference type="EC" id="2.7.7.67"/>
    </reaction>
</comment>
<feature type="transmembrane region" description="Helical" evidence="11">
    <location>
        <begin position="141"/>
        <end position="164"/>
    </location>
</feature>
<evidence type="ECO:0000256" key="8">
    <source>
        <dbReference type="ARBA" id="ARBA00023136"/>
    </source>
</evidence>
<dbReference type="EMBL" id="DSKP01000033">
    <property type="protein sequence ID" value="HEB48374.1"/>
    <property type="molecule type" value="Genomic_DNA"/>
</dbReference>
<protein>
    <recommendedName>
        <fullName evidence="11">CDP-archaeol synthase</fullName>
        <ecNumber evidence="11">2.7.7.67</ecNumber>
    </recommendedName>
    <alternativeName>
        <fullName evidence="11">CDP-2,3-bis-(O-geranylgeranyl)-sn-glycerol synthase</fullName>
    </alternativeName>
</protein>
<keyword evidence="5 11" id="KW-0460">Magnesium</keyword>
<dbReference type="GO" id="GO:0046474">
    <property type="term" value="P:glycerophospholipid biosynthetic process"/>
    <property type="evidence" value="ECO:0007669"/>
    <property type="project" value="UniProtKB-UniRule"/>
</dbReference>
<dbReference type="HAMAP" id="MF_01117">
    <property type="entry name" value="CDP_archaeol_synth"/>
    <property type="match status" value="1"/>
</dbReference>
<evidence type="ECO:0000256" key="2">
    <source>
        <dbReference type="ARBA" id="ARBA00022516"/>
    </source>
</evidence>
<evidence type="ECO:0000313" key="12">
    <source>
        <dbReference type="EMBL" id="HEB48374.1"/>
    </source>
</evidence>
<comment type="similarity">
    <text evidence="11">Belongs to the CDP-archaeol synthase family.</text>
</comment>
<dbReference type="InterPro" id="IPR002726">
    <property type="entry name" value="CarS_archaea"/>
</dbReference>